<sequence length="118" mass="12774">MDSIAAESWSGPAVIAAPDPQRPWMGYGPGGRLGVMWRTNKVDVFSTVSFDHGRSFGTPIQVNRETEPRGNSGPPGDRWSGIVLTDTDAYVAWSDARSGELDSILARVPLDRFPRATG</sequence>
<feature type="region of interest" description="Disordered" evidence="1">
    <location>
        <begin position="1"/>
        <end position="23"/>
    </location>
</feature>
<name>A0A7K0D8G8_9NOCA</name>
<evidence type="ECO:0000313" key="3">
    <source>
        <dbReference type="Proteomes" id="UP000438448"/>
    </source>
</evidence>
<dbReference type="Proteomes" id="UP000438448">
    <property type="component" value="Unassembled WGS sequence"/>
</dbReference>
<evidence type="ECO:0000256" key="1">
    <source>
        <dbReference type="SAM" id="MobiDB-lite"/>
    </source>
</evidence>
<dbReference type="AlphaFoldDB" id="A0A7K0D8G8"/>
<protein>
    <recommendedName>
        <fullName evidence="4">Exo-alpha-sialidase</fullName>
    </recommendedName>
</protein>
<feature type="region of interest" description="Disordered" evidence="1">
    <location>
        <begin position="56"/>
        <end position="80"/>
    </location>
</feature>
<gene>
    <name evidence="2" type="ORF">NRB20_47050</name>
</gene>
<proteinExistence type="predicted"/>
<accession>A0A7K0D8G8</accession>
<evidence type="ECO:0008006" key="4">
    <source>
        <dbReference type="Google" id="ProtNLM"/>
    </source>
</evidence>
<dbReference type="EMBL" id="WEGK01000010">
    <property type="protein sequence ID" value="MQY21592.1"/>
    <property type="molecule type" value="Genomic_DNA"/>
</dbReference>
<evidence type="ECO:0000313" key="2">
    <source>
        <dbReference type="EMBL" id="MQY21592.1"/>
    </source>
</evidence>
<organism evidence="2 3">
    <name type="scientific">Nocardia macrotermitis</name>
    <dbReference type="NCBI Taxonomy" id="2585198"/>
    <lineage>
        <taxon>Bacteria</taxon>
        <taxon>Bacillati</taxon>
        <taxon>Actinomycetota</taxon>
        <taxon>Actinomycetes</taxon>
        <taxon>Mycobacteriales</taxon>
        <taxon>Nocardiaceae</taxon>
        <taxon>Nocardia</taxon>
    </lineage>
</organism>
<reference evidence="2 3" key="1">
    <citation type="submission" date="2019-10" db="EMBL/GenBank/DDBJ databases">
        <title>Nocardia macrotermitis sp. nov. and Nocardia aurantia sp. nov., isolated from the gut of fungus growing-termite Macrotermes natalensis.</title>
        <authorList>
            <person name="Benndorf R."/>
            <person name="Schwitalla J."/>
            <person name="Martin K."/>
            <person name="De Beer W."/>
            <person name="Kaster A.-K."/>
            <person name="Vollmers J."/>
            <person name="Poulsen M."/>
            <person name="Beemelmanns C."/>
        </authorList>
    </citation>
    <scope>NUCLEOTIDE SEQUENCE [LARGE SCALE GENOMIC DNA]</scope>
    <source>
        <strain evidence="2 3">RB20</strain>
    </source>
</reference>
<comment type="caution">
    <text evidence="2">The sequence shown here is derived from an EMBL/GenBank/DDBJ whole genome shotgun (WGS) entry which is preliminary data.</text>
</comment>
<keyword evidence="3" id="KW-1185">Reference proteome</keyword>